<evidence type="ECO:0000313" key="3">
    <source>
        <dbReference type="Proteomes" id="UP001432014"/>
    </source>
</evidence>
<dbReference type="RefSeq" id="WP_329499368.1">
    <property type="nucleotide sequence ID" value="NZ_CP108460.1"/>
</dbReference>
<evidence type="ECO:0000313" key="2">
    <source>
        <dbReference type="EMBL" id="WUS56016.1"/>
    </source>
</evidence>
<proteinExistence type="predicted"/>
<keyword evidence="3" id="KW-1185">Reference proteome</keyword>
<organism evidence="2 3">
    <name type="scientific">Kitasatospora herbaricolor</name>
    <dbReference type="NCBI Taxonomy" id="68217"/>
    <lineage>
        <taxon>Bacteria</taxon>
        <taxon>Bacillati</taxon>
        <taxon>Actinomycetota</taxon>
        <taxon>Actinomycetes</taxon>
        <taxon>Kitasatosporales</taxon>
        <taxon>Streptomycetaceae</taxon>
        <taxon>Kitasatospora</taxon>
    </lineage>
</organism>
<sequence length="148" mass="15436">MPRFIRLRAPPCRPERAAAPRGRPGRGTSGSAGRAVTKRLSDHKGDAAGRQTIVIRQTGGKNIQSEDDALFQQGEQAVLFLREFAPGKYAVISGPNGRFRLGGSTGKAAGNGSPTGDVGDDSTVARFNDETAGFSGTLGQLSTLLAQP</sequence>
<gene>
    <name evidence="2" type="ORF">OG469_11080</name>
</gene>
<protein>
    <submittedName>
        <fullName evidence="2">Uncharacterized protein</fullName>
    </submittedName>
</protein>
<feature type="region of interest" description="Disordered" evidence="1">
    <location>
        <begin position="1"/>
        <end position="51"/>
    </location>
</feature>
<reference evidence="2 3" key="1">
    <citation type="submission" date="2022-10" db="EMBL/GenBank/DDBJ databases">
        <title>The complete genomes of actinobacterial strains from the NBC collection.</title>
        <authorList>
            <person name="Joergensen T.S."/>
            <person name="Alvarez Arevalo M."/>
            <person name="Sterndorff E.B."/>
            <person name="Faurdal D."/>
            <person name="Vuksanovic O."/>
            <person name="Mourched A.-S."/>
            <person name="Charusanti P."/>
            <person name="Shaw S."/>
            <person name="Blin K."/>
            <person name="Weber T."/>
        </authorList>
    </citation>
    <scope>NUCLEOTIDE SEQUENCE [LARGE SCALE GENOMIC DNA]</scope>
    <source>
        <strain evidence="2 3">NBC_01247</strain>
    </source>
</reference>
<accession>A0ABZ1W5A6</accession>
<evidence type="ECO:0000256" key="1">
    <source>
        <dbReference type="SAM" id="MobiDB-lite"/>
    </source>
</evidence>
<name>A0ABZ1W5A6_9ACTN</name>
<dbReference type="EMBL" id="CP108482">
    <property type="protein sequence ID" value="WUS56016.1"/>
    <property type="molecule type" value="Genomic_DNA"/>
</dbReference>
<dbReference type="Proteomes" id="UP001432014">
    <property type="component" value="Chromosome"/>
</dbReference>